<organism evidence="2 3">
    <name type="scientific">Corynebacterium tapiri</name>
    <dbReference type="NCBI Taxonomy" id="1448266"/>
    <lineage>
        <taxon>Bacteria</taxon>
        <taxon>Bacillati</taxon>
        <taxon>Actinomycetota</taxon>
        <taxon>Actinomycetes</taxon>
        <taxon>Mycobacteriales</taxon>
        <taxon>Corynebacteriaceae</taxon>
        <taxon>Corynebacterium</taxon>
    </lineage>
</organism>
<reference evidence="2 3" key="1">
    <citation type="submission" date="2019-06" db="EMBL/GenBank/DDBJ databases">
        <authorList>
            <person name="Li J."/>
        </authorList>
    </citation>
    <scope>NUCLEOTIDE SEQUENCE [LARGE SCALE GENOMIC DNA]</scope>
    <source>
        <strain evidence="2 3">LMG 28165</strain>
    </source>
</reference>
<name>A0A5C4U657_9CORY</name>
<keyword evidence="1" id="KW-0812">Transmembrane</keyword>
<comment type="caution">
    <text evidence="2">The sequence shown here is derived from an EMBL/GenBank/DDBJ whole genome shotgun (WGS) entry which is preliminary data.</text>
</comment>
<feature type="transmembrane region" description="Helical" evidence="1">
    <location>
        <begin position="15"/>
        <end position="35"/>
    </location>
</feature>
<proteinExistence type="predicted"/>
<keyword evidence="1" id="KW-1133">Transmembrane helix</keyword>
<accession>A0A5C4U657</accession>
<evidence type="ECO:0000313" key="2">
    <source>
        <dbReference type="EMBL" id="TNM00376.1"/>
    </source>
</evidence>
<dbReference type="OrthoDB" id="4408746at2"/>
<feature type="transmembrane region" description="Helical" evidence="1">
    <location>
        <begin position="91"/>
        <end position="111"/>
    </location>
</feature>
<dbReference type="Proteomes" id="UP000312032">
    <property type="component" value="Unassembled WGS sequence"/>
</dbReference>
<feature type="transmembrane region" description="Helical" evidence="1">
    <location>
        <begin position="123"/>
        <end position="143"/>
    </location>
</feature>
<dbReference type="RefSeq" id="WP_139464375.1">
    <property type="nucleotide sequence ID" value="NZ_VDHJ01000001.1"/>
</dbReference>
<keyword evidence="1" id="KW-0472">Membrane</keyword>
<sequence length="156" mass="16946">MSLRSSATVSRRNRLIRLADALLGILILTAVVAFFNPFAAIMIAIIPVVGLVWSLYSLRKSINGIDLPNAPRDEYQQHQVYDARTVGLRTAIFSIVGLMIVSSFLAVASRFTTLTVTEATGTLYPLFLAAIHAIPFSVTRSLAGAINRDELISAPE</sequence>
<keyword evidence="3" id="KW-1185">Reference proteome</keyword>
<feature type="transmembrane region" description="Helical" evidence="1">
    <location>
        <begin position="41"/>
        <end position="58"/>
    </location>
</feature>
<protein>
    <submittedName>
        <fullName evidence="2">Uncharacterized protein</fullName>
    </submittedName>
</protein>
<gene>
    <name evidence="2" type="ORF">FHE74_00015</name>
</gene>
<evidence type="ECO:0000256" key="1">
    <source>
        <dbReference type="SAM" id="Phobius"/>
    </source>
</evidence>
<evidence type="ECO:0000313" key="3">
    <source>
        <dbReference type="Proteomes" id="UP000312032"/>
    </source>
</evidence>
<dbReference type="AlphaFoldDB" id="A0A5C4U657"/>
<dbReference type="EMBL" id="VDHJ01000001">
    <property type="protein sequence ID" value="TNM00376.1"/>
    <property type="molecule type" value="Genomic_DNA"/>
</dbReference>